<protein>
    <submittedName>
        <fullName evidence="3">Uncharacterized protein</fullName>
    </submittedName>
</protein>
<name>A0ABT5DU15_9BACT</name>
<evidence type="ECO:0000313" key="4">
    <source>
        <dbReference type="Proteomes" id="UP001221686"/>
    </source>
</evidence>
<evidence type="ECO:0000313" key="3">
    <source>
        <dbReference type="EMBL" id="MDC0717134.1"/>
    </source>
</evidence>
<feature type="signal peptide" evidence="2">
    <location>
        <begin position="1"/>
        <end position="25"/>
    </location>
</feature>
<dbReference type="EMBL" id="JAQNDL010000001">
    <property type="protein sequence ID" value="MDC0717134.1"/>
    <property type="molecule type" value="Genomic_DNA"/>
</dbReference>
<reference evidence="3 4" key="1">
    <citation type="submission" date="2022-11" db="EMBL/GenBank/DDBJ databases">
        <title>Minimal conservation of predation-associated metabolite biosynthetic gene clusters underscores biosynthetic potential of Myxococcota including descriptions for ten novel species: Archangium lansinium sp. nov., Myxococcus landrumus sp. nov., Nannocystis bai.</title>
        <authorList>
            <person name="Ahearne A."/>
            <person name="Stevens C."/>
            <person name="Dowd S."/>
        </authorList>
    </citation>
    <scope>NUCLEOTIDE SEQUENCE [LARGE SCALE GENOMIC DNA]</scope>
    <source>
        <strain evidence="3 4">BB15-2</strain>
    </source>
</reference>
<comment type="caution">
    <text evidence="3">The sequence shown here is derived from an EMBL/GenBank/DDBJ whole genome shotgun (WGS) entry which is preliminary data.</text>
</comment>
<feature type="region of interest" description="Disordered" evidence="1">
    <location>
        <begin position="23"/>
        <end position="72"/>
    </location>
</feature>
<sequence>MVLTGKIRTLGLAAGLLSACPPTGAGTASEPQTTSSSTATPTTGEPATSTSTTSATTTGSTGEPTTAGPEAKRCQSQCESDRDCRIGGSDLGFRCIDGLCLFPPCTSDAQCLAELSGWKTPCAGPGECAPEEACVLVADAGRCALTPGTFACADFGLVEQMLPLFAGEREVLVCGQAAASCEAGACQSPCTGDEGCVPQTGHPACDVPSGACVCQIDQDCVDSGLPGYVQCVAGRCGCAVDSDCAGGQNVDTCYAGICGCAADSTCTMTVFDGAPLTCQ</sequence>
<dbReference type="Proteomes" id="UP001221686">
    <property type="component" value="Unassembled WGS sequence"/>
</dbReference>
<feature type="compositionally biased region" description="Low complexity" evidence="1">
    <location>
        <begin position="27"/>
        <end position="69"/>
    </location>
</feature>
<feature type="chain" id="PRO_5046743222" evidence="2">
    <location>
        <begin position="26"/>
        <end position="279"/>
    </location>
</feature>
<keyword evidence="2" id="KW-0732">Signal</keyword>
<proteinExistence type="predicted"/>
<gene>
    <name evidence="3" type="ORF">POL25_09545</name>
</gene>
<evidence type="ECO:0000256" key="2">
    <source>
        <dbReference type="SAM" id="SignalP"/>
    </source>
</evidence>
<dbReference type="PROSITE" id="PS51257">
    <property type="entry name" value="PROKAR_LIPOPROTEIN"/>
    <property type="match status" value="1"/>
</dbReference>
<accession>A0ABT5DU15</accession>
<evidence type="ECO:0000256" key="1">
    <source>
        <dbReference type="SAM" id="MobiDB-lite"/>
    </source>
</evidence>
<organism evidence="3 4">
    <name type="scientific">Nannocystis bainbridge</name>
    <dbReference type="NCBI Taxonomy" id="2995303"/>
    <lineage>
        <taxon>Bacteria</taxon>
        <taxon>Pseudomonadati</taxon>
        <taxon>Myxococcota</taxon>
        <taxon>Polyangia</taxon>
        <taxon>Nannocystales</taxon>
        <taxon>Nannocystaceae</taxon>
        <taxon>Nannocystis</taxon>
    </lineage>
</organism>
<keyword evidence="4" id="KW-1185">Reference proteome</keyword>
<dbReference type="RefSeq" id="WP_272085619.1">
    <property type="nucleotide sequence ID" value="NZ_JAQNDL010000001.1"/>
</dbReference>